<dbReference type="PANTHER" id="PTHR46532:SF4">
    <property type="entry name" value="AAA+ ATPASE DOMAIN-CONTAINING PROTEIN"/>
    <property type="match status" value="1"/>
</dbReference>
<feature type="non-terminal residue" evidence="3">
    <location>
        <position position="1"/>
    </location>
</feature>
<dbReference type="GO" id="GO:0005858">
    <property type="term" value="C:axonemal dynein complex"/>
    <property type="evidence" value="ECO:0007669"/>
    <property type="project" value="TreeGrafter"/>
</dbReference>
<dbReference type="AlphaFoldDB" id="A0A8S3C9V0"/>
<protein>
    <recommendedName>
        <fullName evidence="2">Dynein heavy chain tail domain-containing protein</fullName>
    </recommendedName>
</protein>
<dbReference type="GO" id="GO:0051959">
    <property type="term" value="F:dynein light intermediate chain binding"/>
    <property type="evidence" value="ECO:0007669"/>
    <property type="project" value="InterPro"/>
</dbReference>
<dbReference type="Pfam" id="PF08385">
    <property type="entry name" value="DHC_N1"/>
    <property type="match status" value="1"/>
</dbReference>
<comment type="similarity">
    <text evidence="1">Belongs to the dynein heavy chain family.</text>
</comment>
<reference evidence="3" key="1">
    <citation type="submission" date="2021-02" db="EMBL/GenBank/DDBJ databases">
        <authorList>
            <person name="Nowell W R."/>
        </authorList>
    </citation>
    <scope>NUCLEOTIDE SEQUENCE</scope>
</reference>
<dbReference type="EMBL" id="CAJOBH010168400">
    <property type="protein sequence ID" value="CAF4902640.1"/>
    <property type="molecule type" value="Genomic_DNA"/>
</dbReference>
<dbReference type="PANTHER" id="PTHR46532">
    <property type="entry name" value="MALE FERTILITY FACTOR KL5"/>
    <property type="match status" value="1"/>
</dbReference>
<feature type="domain" description="Dynein heavy chain tail" evidence="2">
    <location>
        <begin position="1"/>
        <end position="187"/>
    </location>
</feature>
<proteinExistence type="inferred from homology"/>
<dbReference type="GO" id="GO:0007018">
    <property type="term" value="P:microtubule-based movement"/>
    <property type="evidence" value="ECO:0007669"/>
    <property type="project" value="InterPro"/>
</dbReference>
<comment type="caution">
    <text evidence="3">The sequence shown here is derived from an EMBL/GenBank/DDBJ whole genome shotgun (WGS) entry which is preliminary data.</text>
</comment>
<organism evidence="3 4">
    <name type="scientific">Rotaria magnacalcarata</name>
    <dbReference type="NCBI Taxonomy" id="392030"/>
    <lineage>
        <taxon>Eukaryota</taxon>
        <taxon>Metazoa</taxon>
        <taxon>Spiralia</taxon>
        <taxon>Gnathifera</taxon>
        <taxon>Rotifera</taxon>
        <taxon>Eurotatoria</taxon>
        <taxon>Bdelloidea</taxon>
        <taxon>Philodinida</taxon>
        <taxon>Philodinidae</taxon>
        <taxon>Rotaria</taxon>
    </lineage>
</organism>
<evidence type="ECO:0000256" key="1">
    <source>
        <dbReference type="ARBA" id="ARBA00008887"/>
    </source>
</evidence>
<name>A0A8S3C9V0_9BILA</name>
<dbReference type="InterPro" id="IPR013594">
    <property type="entry name" value="Dynein_heavy_tail"/>
</dbReference>
<sequence>SAESAFDMLLKFEKNNTRMTIQDEMHKRFNDILRQYDNEVTEINSIFQHSKTNPPVNKNQPPFSGAIAWSRSLFRRIKHTMLRLHTKEALMQTELGKQIKSYYLRVAREMKAFEDGKFNEWKLRTEQILPTLQKRNVLRELPFGENDNPLTPRYAIDFDPLLNEMMTEARYLEQFDYLLPENIRHLALS</sequence>
<feature type="non-terminal residue" evidence="3">
    <location>
        <position position="189"/>
    </location>
</feature>
<evidence type="ECO:0000259" key="2">
    <source>
        <dbReference type="Pfam" id="PF08385"/>
    </source>
</evidence>
<evidence type="ECO:0000313" key="3">
    <source>
        <dbReference type="EMBL" id="CAF4902640.1"/>
    </source>
</evidence>
<dbReference type="Proteomes" id="UP000681967">
    <property type="component" value="Unassembled WGS sequence"/>
</dbReference>
<dbReference type="InterPro" id="IPR026983">
    <property type="entry name" value="DHC"/>
</dbReference>
<dbReference type="GO" id="GO:0045505">
    <property type="term" value="F:dynein intermediate chain binding"/>
    <property type="evidence" value="ECO:0007669"/>
    <property type="project" value="InterPro"/>
</dbReference>
<gene>
    <name evidence="3" type="ORF">BYL167_LOCUS52244</name>
</gene>
<accession>A0A8S3C9V0</accession>
<evidence type="ECO:0000313" key="4">
    <source>
        <dbReference type="Proteomes" id="UP000681967"/>
    </source>
</evidence>